<dbReference type="PANTHER" id="PTHR30486:SF6">
    <property type="entry name" value="TYPE IV PILUS RETRACTATION ATPASE PILT"/>
    <property type="match status" value="1"/>
</dbReference>
<evidence type="ECO:0000259" key="2">
    <source>
        <dbReference type="Pfam" id="PF00437"/>
    </source>
</evidence>
<dbReference type="EMBL" id="JBCITK010000002">
    <property type="protein sequence ID" value="MEN0645500.1"/>
    <property type="molecule type" value="Genomic_DNA"/>
</dbReference>
<keyword evidence="4" id="KW-1185">Reference proteome</keyword>
<evidence type="ECO:0000313" key="3">
    <source>
        <dbReference type="EMBL" id="MEN0645500.1"/>
    </source>
</evidence>
<comment type="similarity">
    <text evidence="1">Belongs to the GSP E family.</text>
</comment>
<evidence type="ECO:0000313" key="4">
    <source>
        <dbReference type="Proteomes" id="UP001418796"/>
    </source>
</evidence>
<reference evidence="3 4" key="1">
    <citation type="submission" date="2024-03" db="EMBL/GenBank/DDBJ databases">
        <title>Bacilli Hybrid Assemblies.</title>
        <authorList>
            <person name="Kovac J."/>
        </authorList>
    </citation>
    <scope>NUCLEOTIDE SEQUENCE [LARGE SCALE GENOMIC DNA]</scope>
    <source>
        <strain evidence="3 4">FSL R7-0666</strain>
    </source>
</reference>
<dbReference type="Gene3D" id="3.40.50.300">
    <property type="entry name" value="P-loop containing nucleotide triphosphate hydrolases"/>
    <property type="match status" value="1"/>
</dbReference>
<name>A0ABU9VNL5_9BACI</name>
<dbReference type="InterPro" id="IPR001482">
    <property type="entry name" value="T2SS/T4SS_dom"/>
</dbReference>
<dbReference type="Pfam" id="PF00437">
    <property type="entry name" value="T2SSE"/>
    <property type="match status" value="1"/>
</dbReference>
<sequence length="477" mass="55503">MSKVIEEQETFILNRYLDENSVRSEKETILQREVKVSSYQEVYEMAKVYSEEKLNDNTLTDDDTTKWLELRHEALMGDPEAELMLTEDLKLFIDRSNFANVPFPNIYDSLASALFHDVYSFGALKKWDLYKESPSAKITGEEIWFLVDGKFQVQAEKLRSKNHIKELIINLEIANKGVKINEANPRAEIPMKDGSRVTVIVPPAAYQPTIVFRKFTVNDFSFEYQARKGTISDQDIELHELLFRSNLNTIIAGAVQSAKSTILKTGYASRNSDEVAILVEGTPESFFKKDFPDRLVHEFYTEGENIEKVMRTALRVDHDYLITQEIRGFEAEMAMQSTQRGSRGALMTYHITNPEATGEQFAQHIVDEYPNRSLDSEIRKVYQQLDIGYIMKKEKNNRKVVDAVYEFCYDHETKKMWINFLMKFQAKTNKWEYNANISKGLIDRISEISEEYASRFVELMKQKELENPLKVEKIYFN</sequence>
<proteinExistence type="inferred from homology"/>
<dbReference type="Gene3D" id="3.30.450.90">
    <property type="match status" value="1"/>
</dbReference>
<dbReference type="InterPro" id="IPR027417">
    <property type="entry name" value="P-loop_NTPase"/>
</dbReference>
<feature type="domain" description="Bacterial type II secretion system protein E" evidence="2">
    <location>
        <begin position="176"/>
        <end position="353"/>
    </location>
</feature>
<comment type="caution">
    <text evidence="3">The sequence shown here is derived from an EMBL/GenBank/DDBJ whole genome shotgun (WGS) entry which is preliminary data.</text>
</comment>
<accession>A0ABU9VNL5</accession>
<dbReference type="Proteomes" id="UP001418796">
    <property type="component" value="Unassembled WGS sequence"/>
</dbReference>
<evidence type="ECO:0000256" key="1">
    <source>
        <dbReference type="ARBA" id="ARBA00006611"/>
    </source>
</evidence>
<gene>
    <name evidence="3" type="ORF">MKY91_20255</name>
</gene>
<dbReference type="SUPFAM" id="SSF52540">
    <property type="entry name" value="P-loop containing nucleoside triphosphate hydrolases"/>
    <property type="match status" value="1"/>
</dbReference>
<protein>
    <submittedName>
        <fullName evidence="3">ATPase, T2SS/T4P/T4SS family</fullName>
    </submittedName>
</protein>
<dbReference type="InterPro" id="IPR050921">
    <property type="entry name" value="T4SS_GSP_E_ATPase"/>
</dbReference>
<organism evidence="3 4">
    <name type="scientific">Alkalicoccobacillus gibsonii</name>
    <dbReference type="NCBI Taxonomy" id="79881"/>
    <lineage>
        <taxon>Bacteria</taxon>
        <taxon>Bacillati</taxon>
        <taxon>Bacillota</taxon>
        <taxon>Bacilli</taxon>
        <taxon>Bacillales</taxon>
        <taxon>Bacillaceae</taxon>
        <taxon>Alkalicoccobacillus</taxon>
    </lineage>
</organism>
<dbReference type="PANTHER" id="PTHR30486">
    <property type="entry name" value="TWITCHING MOTILITY PROTEIN PILT"/>
    <property type="match status" value="1"/>
</dbReference>
<dbReference type="RefSeq" id="WP_343132168.1">
    <property type="nucleotide sequence ID" value="NZ_JBCITK010000002.1"/>
</dbReference>